<reference evidence="2" key="1">
    <citation type="submission" date="2020-09" db="EMBL/GenBank/DDBJ databases">
        <title>Iningainema tapete sp. nov. (Scytonemataceae, Cyanobacteria) from greenhouses in central Florida (USA) produces two types of nodularin with biosynthetic potential for microcystin-LR and anabaenopeptins.</title>
        <authorList>
            <person name="Berthold D.E."/>
            <person name="Lefler F.W."/>
            <person name="Huang I.-S."/>
            <person name="Abdulla H."/>
            <person name="Zimba P.V."/>
            <person name="Laughinghouse H.D. IV."/>
        </authorList>
    </citation>
    <scope>NUCLEOTIDE SEQUENCE</scope>
    <source>
        <strain evidence="2">BLCCT55</strain>
    </source>
</reference>
<evidence type="ECO:0000256" key="1">
    <source>
        <dbReference type="SAM" id="SignalP"/>
    </source>
</evidence>
<accession>A0A8J7C8H6</accession>
<dbReference type="AlphaFoldDB" id="A0A8J7C8H6"/>
<feature type="chain" id="PRO_5035207840" evidence="1">
    <location>
        <begin position="24"/>
        <end position="135"/>
    </location>
</feature>
<keyword evidence="1" id="KW-0732">Signal</keyword>
<comment type="caution">
    <text evidence="2">The sequence shown here is derived from an EMBL/GenBank/DDBJ whole genome shotgun (WGS) entry which is preliminary data.</text>
</comment>
<proteinExistence type="predicted"/>
<sequence length="135" mass="16995">MFWKFVVGVLLLPSCLGFEIATASIPKSKELATPVQLTQVIDGEVNSLAQDEEVDSGKLKHHRRYYKRHRHYSRYRKCPRYRAYRRRNYHYQNAHYRRRHYYGNGYYYPTRVNYHRHPNYYYRRHYNRHRYYYHH</sequence>
<name>A0A8J7C8H6_9CYAN</name>
<dbReference type="RefSeq" id="WP_190835868.1">
    <property type="nucleotide sequence ID" value="NZ_CAWPPI010000098.1"/>
</dbReference>
<feature type="signal peptide" evidence="1">
    <location>
        <begin position="1"/>
        <end position="23"/>
    </location>
</feature>
<protein>
    <submittedName>
        <fullName evidence="2">Uncharacterized protein</fullName>
    </submittedName>
</protein>
<organism evidence="2 3">
    <name type="scientific">Iningainema tapete BLCC-T55</name>
    <dbReference type="NCBI Taxonomy" id="2748662"/>
    <lineage>
        <taxon>Bacteria</taxon>
        <taxon>Bacillati</taxon>
        <taxon>Cyanobacteriota</taxon>
        <taxon>Cyanophyceae</taxon>
        <taxon>Nostocales</taxon>
        <taxon>Scytonemataceae</taxon>
        <taxon>Iningainema tapete</taxon>
    </lineage>
</organism>
<evidence type="ECO:0000313" key="2">
    <source>
        <dbReference type="EMBL" id="MBD2776819.1"/>
    </source>
</evidence>
<gene>
    <name evidence="2" type="ORF">ICL16_33415</name>
</gene>
<evidence type="ECO:0000313" key="3">
    <source>
        <dbReference type="Proteomes" id="UP000629098"/>
    </source>
</evidence>
<keyword evidence="3" id="KW-1185">Reference proteome</keyword>
<dbReference type="Proteomes" id="UP000629098">
    <property type="component" value="Unassembled WGS sequence"/>
</dbReference>
<dbReference type="EMBL" id="JACXAE010000098">
    <property type="protein sequence ID" value="MBD2776819.1"/>
    <property type="molecule type" value="Genomic_DNA"/>
</dbReference>